<evidence type="ECO:0000313" key="11">
    <source>
        <dbReference type="EMBL" id="KAF4305079.1"/>
    </source>
</evidence>
<sequence>MGQRVGALVDDGLDDATGRGNISPSGSDLQIISKTPRSPPHPLPHAMIPRIGSALVAPSPFLPHPLQLASTRLVLHSRLLRHASTSPVPARSTLAPSAQEGRANPPASTLPAPVDVPPRKADQSLFDYALKSGKAYLQFYKTGVKNVWNNHKQARAVKERLRKSPATPAIKRDLDVSHAHFTRGEFQLLRRSRHDILRVPLFGILFLIVGEWLPVVAVFMTNLMPITCRIPKQVEKEERKHEEQRRLGRELFLASAKKHDISGFGGSEISKETHKSLHTQSVDLKAMATSVHDPEKRNTALSSYLHFAISSFNTRSMWWDRPGVIPITPWLLKLRRQLMYLAIDDALLARDGGADALRNEEVRAACSERGMDVSGKKADALRRDLENWVQKKRAAAWLNALYSSSKDKPVVGPDAPEK</sequence>
<dbReference type="Pfam" id="PF07766">
    <property type="entry name" value="LETM1_RBD"/>
    <property type="match status" value="1"/>
</dbReference>
<dbReference type="EMBL" id="WWBZ02000040">
    <property type="protein sequence ID" value="KAF4305079.1"/>
    <property type="molecule type" value="Genomic_DNA"/>
</dbReference>
<evidence type="ECO:0000256" key="7">
    <source>
        <dbReference type="PROSITE-ProRule" id="PRU01094"/>
    </source>
</evidence>
<dbReference type="GO" id="GO:0043022">
    <property type="term" value="F:ribosome binding"/>
    <property type="evidence" value="ECO:0007669"/>
    <property type="project" value="InterPro"/>
</dbReference>
<keyword evidence="12" id="KW-1185">Reference proteome</keyword>
<feature type="region of interest" description="Disordered" evidence="8">
    <location>
        <begin position="85"/>
        <end position="118"/>
    </location>
</feature>
<evidence type="ECO:0000256" key="4">
    <source>
        <dbReference type="ARBA" id="ARBA00022989"/>
    </source>
</evidence>
<name>A0A8H4MZI8_9PEZI</name>
<accession>A0A8H4MZI8</accession>
<organism evidence="11 12">
    <name type="scientific">Botryosphaeria dothidea</name>
    <dbReference type="NCBI Taxonomy" id="55169"/>
    <lineage>
        <taxon>Eukaryota</taxon>
        <taxon>Fungi</taxon>
        <taxon>Dikarya</taxon>
        <taxon>Ascomycota</taxon>
        <taxon>Pezizomycotina</taxon>
        <taxon>Dothideomycetes</taxon>
        <taxon>Dothideomycetes incertae sedis</taxon>
        <taxon>Botryosphaeriales</taxon>
        <taxon>Botryosphaeriaceae</taxon>
        <taxon>Botryosphaeria</taxon>
    </lineage>
</organism>
<dbReference type="PANTHER" id="PTHR14009">
    <property type="entry name" value="LEUCINE ZIPPER-EF-HAND CONTAINING TRANSMEMBRANE PROTEIN"/>
    <property type="match status" value="1"/>
</dbReference>
<reference evidence="11" key="1">
    <citation type="submission" date="2020-04" db="EMBL/GenBank/DDBJ databases">
        <title>Genome Assembly and Annotation of Botryosphaeria dothidea sdau 11-99, a Latent Pathogen of Apple Fruit Ring Rot in China.</title>
        <authorList>
            <person name="Yu C."/>
            <person name="Diao Y."/>
            <person name="Lu Q."/>
            <person name="Zhao J."/>
            <person name="Cui S."/>
            <person name="Peng C."/>
            <person name="He B."/>
            <person name="Liu H."/>
        </authorList>
    </citation>
    <scope>NUCLEOTIDE SEQUENCE [LARGE SCALE GENOMIC DNA]</scope>
    <source>
        <strain evidence="11">Sdau11-99</strain>
    </source>
</reference>
<keyword evidence="6 9" id="KW-0472">Membrane</keyword>
<dbReference type="InterPro" id="IPR044202">
    <property type="entry name" value="LETM1/MDM38-like"/>
</dbReference>
<evidence type="ECO:0000256" key="1">
    <source>
        <dbReference type="ARBA" id="ARBA00004434"/>
    </source>
</evidence>
<dbReference type="PANTHER" id="PTHR14009:SF6">
    <property type="entry name" value="LETM1 RBD DOMAIN-CONTAINING PROTEIN"/>
    <property type="match status" value="1"/>
</dbReference>
<gene>
    <name evidence="11" type="ORF">GTA08_BOTSDO06408</name>
</gene>
<evidence type="ECO:0000259" key="10">
    <source>
        <dbReference type="PROSITE" id="PS51758"/>
    </source>
</evidence>
<protein>
    <submittedName>
        <fullName evidence="11">LETM1-like protein</fullName>
    </submittedName>
</protein>
<evidence type="ECO:0000256" key="2">
    <source>
        <dbReference type="ARBA" id="ARBA00022692"/>
    </source>
</evidence>
<evidence type="ECO:0000256" key="6">
    <source>
        <dbReference type="ARBA" id="ARBA00023136"/>
    </source>
</evidence>
<keyword evidence="4 9" id="KW-1133">Transmembrane helix</keyword>
<evidence type="ECO:0000256" key="9">
    <source>
        <dbReference type="SAM" id="Phobius"/>
    </source>
</evidence>
<feature type="transmembrane region" description="Helical" evidence="9">
    <location>
        <begin position="199"/>
        <end position="220"/>
    </location>
</feature>
<keyword evidence="3" id="KW-0999">Mitochondrion inner membrane</keyword>
<dbReference type="OrthoDB" id="73691at2759"/>
<dbReference type="Proteomes" id="UP000572817">
    <property type="component" value="Unassembled WGS sequence"/>
</dbReference>
<evidence type="ECO:0000313" key="12">
    <source>
        <dbReference type="Proteomes" id="UP000572817"/>
    </source>
</evidence>
<dbReference type="GO" id="GO:0005743">
    <property type="term" value="C:mitochondrial inner membrane"/>
    <property type="evidence" value="ECO:0007669"/>
    <property type="project" value="UniProtKB-SubCell"/>
</dbReference>
<dbReference type="AlphaFoldDB" id="A0A8H4MZI8"/>
<dbReference type="PROSITE" id="PS51758">
    <property type="entry name" value="LETM1_RBD"/>
    <property type="match status" value="1"/>
</dbReference>
<evidence type="ECO:0000256" key="3">
    <source>
        <dbReference type="ARBA" id="ARBA00022792"/>
    </source>
</evidence>
<keyword evidence="2 9" id="KW-0812">Transmembrane</keyword>
<feature type="domain" description="Letm1 RBD" evidence="10">
    <location>
        <begin position="226"/>
        <end position="418"/>
    </location>
</feature>
<dbReference type="InterPro" id="IPR033122">
    <property type="entry name" value="LETM1-like_RBD"/>
</dbReference>
<comment type="subcellular location">
    <subcellularLocation>
        <location evidence="1">Mitochondrion inner membrane</location>
        <topology evidence="1">Single-pass membrane protein</topology>
    </subcellularLocation>
</comment>
<proteinExistence type="predicted"/>
<keyword evidence="5 7" id="KW-0496">Mitochondrion</keyword>
<dbReference type="GO" id="GO:0030003">
    <property type="term" value="P:intracellular monoatomic cation homeostasis"/>
    <property type="evidence" value="ECO:0007669"/>
    <property type="project" value="TreeGrafter"/>
</dbReference>
<feature type="compositionally biased region" description="Polar residues" evidence="8">
    <location>
        <begin position="20"/>
        <end position="36"/>
    </location>
</feature>
<evidence type="ECO:0000256" key="8">
    <source>
        <dbReference type="SAM" id="MobiDB-lite"/>
    </source>
</evidence>
<comment type="caution">
    <text evidence="11">The sequence shown here is derived from an EMBL/GenBank/DDBJ whole genome shotgun (WGS) entry which is preliminary data.</text>
</comment>
<evidence type="ECO:0000256" key="5">
    <source>
        <dbReference type="ARBA" id="ARBA00023128"/>
    </source>
</evidence>
<feature type="region of interest" description="Disordered" evidence="8">
    <location>
        <begin position="1"/>
        <end position="46"/>
    </location>
</feature>